<protein>
    <submittedName>
        <fullName evidence="1">Sporulation protein</fullName>
    </submittedName>
</protein>
<dbReference type="EMBL" id="CP090978">
    <property type="protein sequence ID" value="UJF32953.1"/>
    <property type="molecule type" value="Genomic_DNA"/>
</dbReference>
<name>A0ABY3SHJ0_9BACL</name>
<proteinExistence type="predicted"/>
<evidence type="ECO:0000313" key="2">
    <source>
        <dbReference type="Proteomes" id="UP001649230"/>
    </source>
</evidence>
<dbReference type="Pfam" id="PF07070">
    <property type="entry name" value="Spo0M"/>
    <property type="match status" value="1"/>
</dbReference>
<dbReference type="InterPro" id="IPR009776">
    <property type="entry name" value="Spore_0_M"/>
</dbReference>
<reference evidence="1 2" key="1">
    <citation type="journal article" date="2024" name="Int. J. Syst. Evol. Microbiol.">
        <title>Paenibacillus hexagrammi sp. nov., a novel bacterium isolated from the gut content of Hexagrammos agrammus.</title>
        <authorList>
            <person name="Jung H.K."/>
            <person name="Kim D.G."/>
            <person name="Zin H."/>
            <person name="Park J."/>
            <person name="Jung H."/>
            <person name="Kim Y.O."/>
            <person name="Kong H.J."/>
            <person name="Kim J.W."/>
            <person name="Kim Y.S."/>
        </authorList>
    </citation>
    <scope>NUCLEOTIDE SEQUENCE [LARGE SCALE GENOMIC DNA]</scope>
    <source>
        <strain evidence="1 2">YPD9-1</strain>
    </source>
</reference>
<sequence>MSFFKKMLAKVGIGNIEVDSRLHTEQFIPGEAVEGVVYAKGGSVEQKVDQLYFALMTRYVKPEERIHNGHREIEYVHETVTIANFVLGESLVFAPGEEIEIPFHFILPHDVPISIGQSEIWIHTGMDVDNAIDPTDTDHVEILPHPYTSTIFEALGTLGFRIQEAENEYYPHRDHHVPFVQKFDFVPTLRSPYHASVEELEFVFFPNEHGIEMMMEFDRKARGLSGLFAELQDTDETCGHLSFGQEELEEGSDAIAERLAEVFDRLLEG</sequence>
<evidence type="ECO:0000313" key="1">
    <source>
        <dbReference type="EMBL" id="UJF32953.1"/>
    </source>
</evidence>
<keyword evidence="2" id="KW-1185">Reference proteome</keyword>
<dbReference type="PANTHER" id="PTHR40053">
    <property type="entry name" value="SPORULATION-CONTROL PROTEIN SPO0M"/>
    <property type="match status" value="1"/>
</dbReference>
<gene>
    <name evidence="1" type="ORF">L0M14_25805</name>
</gene>
<dbReference type="Proteomes" id="UP001649230">
    <property type="component" value="Chromosome"/>
</dbReference>
<dbReference type="RefSeq" id="WP_235119296.1">
    <property type="nucleotide sequence ID" value="NZ_CP090978.1"/>
</dbReference>
<accession>A0ABY3SHJ0</accession>
<dbReference type="PANTHER" id="PTHR40053:SF1">
    <property type="entry name" value="SPORULATION-CONTROL PROTEIN SPO0M"/>
    <property type="match status" value="1"/>
</dbReference>
<organism evidence="1 2">
    <name type="scientific">Paenibacillus hexagrammi</name>
    <dbReference type="NCBI Taxonomy" id="2908839"/>
    <lineage>
        <taxon>Bacteria</taxon>
        <taxon>Bacillati</taxon>
        <taxon>Bacillota</taxon>
        <taxon>Bacilli</taxon>
        <taxon>Bacillales</taxon>
        <taxon>Paenibacillaceae</taxon>
        <taxon>Paenibacillus</taxon>
    </lineage>
</organism>